<dbReference type="EMBL" id="ACQT01000214">
    <property type="protein sequence ID" value="EER58729.1"/>
    <property type="molecule type" value="Genomic_DNA"/>
</dbReference>
<comment type="caution">
    <text evidence="1">The sequence shown here is derived from an EMBL/GenBank/DDBJ whole genome shotgun (WGS) entry which is preliminary data.</text>
</comment>
<protein>
    <submittedName>
        <fullName evidence="1">Uncharacterized protein</fullName>
    </submittedName>
</protein>
<proteinExistence type="predicted"/>
<gene>
    <name evidence="1" type="ORF">AcdelDRAFT_3705</name>
</gene>
<feature type="non-terminal residue" evidence="1">
    <location>
        <position position="34"/>
    </location>
</feature>
<dbReference type="AlphaFoldDB" id="C5T9X5"/>
<evidence type="ECO:0000313" key="2">
    <source>
        <dbReference type="Proteomes" id="UP000003856"/>
    </source>
</evidence>
<keyword evidence="2" id="KW-1185">Reference proteome</keyword>
<dbReference type="Proteomes" id="UP000003856">
    <property type="component" value="Unassembled WGS sequence"/>
</dbReference>
<accession>C5T9X5</accession>
<evidence type="ECO:0000313" key="1">
    <source>
        <dbReference type="EMBL" id="EER58729.1"/>
    </source>
</evidence>
<reference evidence="1 2" key="1">
    <citation type="submission" date="2009-05" db="EMBL/GenBank/DDBJ databases">
        <title>The draft genome of Acidovorax delafieldii 2AN.</title>
        <authorList>
            <consortium name="US DOE Joint Genome Institute (JGI-PGF)"/>
            <person name="Lucas S."/>
            <person name="Copeland A."/>
            <person name="Lapidus A."/>
            <person name="Glavina del Rio T."/>
            <person name="Tice H."/>
            <person name="Bruce D."/>
            <person name="Goodwin L."/>
            <person name="Pitluck S."/>
            <person name="Larimer F."/>
            <person name="Land M.L."/>
            <person name="Hauser L."/>
            <person name="Shelobolina E.S."/>
            <person name="Picardal F."/>
            <person name="Roden E."/>
            <person name="Emerson D."/>
        </authorList>
    </citation>
    <scope>NUCLEOTIDE SEQUENCE [LARGE SCALE GENOMIC DNA]</scope>
    <source>
        <strain evidence="1 2">2AN</strain>
    </source>
</reference>
<organism evidence="1 2">
    <name type="scientific">Acidovorax delafieldii 2AN</name>
    <dbReference type="NCBI Taxonomy" id="573060"/>
    <lineage>
        <taxon>Bacteria</taxon>
        <taxon>Pseudomonadati</taxon>
        <taxon>Pseudomonadota</taxon>
        <taxon>Betaproteobacteria</taxon>
        <taxon>Burkholderiales</taxon>
        <taxon>Comamonadaceae</taxon>
        <taxon>Acidovorax</taxon>
    </lineage>
</organism>
<dbReference type="PATRIC" id="fig|573060.9.peg.1286"/>
<sequence length="34" mass="3814">MPLHNQPKETRMDQQRISTRRRHLMLGAAAAGAA</sequence>
<name>C5T9X5_ACIDE</name>